<sequence length="194" mass="21682">MDMLSTFFSQRSRKIGLLMPDVVISEKHHDTLEITDHPVELGAKIADHAYKRPAEVTMEVGFSSGGSLLDFRDTRQVGIELGLSAPEIYQQILALQASRQPFDVITGKRKYQNMLIRAIEVTTDKHTETVLMVILTLRELNITQTQKARMTVVELKNMREGNTTSGVSNTGMKTPKPIDNRSLLDQGSGLINEN</sequence>
<accession>A0A3B0M200</accession>
<reference evidence="3" key="1">
    <citation type="submission" date="2018-04" db="EMBL/GenBank/DDBJ databases">
        <authorList>
            <person name="Go L.Y."/>
            <person name="Mitchell J.A."/>
        </authorList>
    </citation>
    <scope>NUCLEOTIDE SEQUENCE</scope>
    <source>
        <strain evidence="3">ARTV</strain>
    </source>
</reference>
<feature type="compositionally biased region" description="Polar residues" evidence="1">
    <location>
        <begin position="160"/>
        <end position="172"/>
    </location>
</feature>
<dbReference type="InterPro" id="IPR048494">
    <property type="entry name" value="Dit-like_N"/>
</dbReference>
<gene>
    <name evidence="3" type="ORF">ARTV_2547</name>
</gene>
<evidence type="ECO:0000256" key="1">
    <source>
        <dbReference type="SAM" id="MobiDB-lite"/>
    </source>
</evidence>
<feature type="region of interest" description="Disordered" evidence="1">
    <location>
        <begin position="157"/>
        <end position="194"/>
    </location>
</feature>
<name>A0A3B0M200_9GAMM</name>
<evidence type="ECO:0000313" key="3">
    <source>
        <dbReference type="EMBL" id="SSW96233.1"/>
    </source>
</evidence>
<dbReference type="AlphaFoldDB" id="A0A3B0M200"/>
<feature type="compositionally biased region" description="Polar residues" evidence="1">
    <location>
        <begin position="183"/>
        <end position="194"/>
    </location>
</feature>
<protein>
    <recommendedName>
        <fullName evidence="2">Dit-like phage tail protein N-terminal domain-containing protein</fullName>
    </recommendedName>
</protein>
<proteinExistence type="predicted"/>
<organism evidence="3">
    <name type="scientific">Arsenophonus endosymbiont of Trialeurodes vaporariorum</name>
    <dbReference type="NCBI Taxonomy" id="235567"/>
    <lineage>
        <taxon>Bacteria</taxon>
        <taxon>Pseudomonadati</taxon>
        <taxon>Pseudomonadota</taxon>
        <taxon>Gammaproteobacteria</taxon>
        <taxon>Enterobacterales</taxon>
        <taxon>Morganellaceae</taxon>
        <taxon>Arsenophonus</taxon>
    </lineage>
</organism>
<evidence type="ECO:0000259" key="2">
    <source>
        <dbReference type="Pfam" id="PF21821"/>
    </source>
</evidence>
<dbReference type="EMBL" id="UFQR01000011">
    <property type="protein sequence ID" value="SSW96233.1"/>
    <property type="molecule type" value="Genomic_DNA"/>
</dbReference>
<feature type="domain" description="Dit-like phage tail protein N-terminal" evidence="2">
    <location>
        <begin position="20"/>
        <end position="148"/>
    </location>
</feature>
<dbReference type="Pfam" id="PF21821">
    <property type="entry name" value="Dit_like"/>
    <property type="match status" value="1"/>
</dbReference>